<proteinExistence type="predicted"/>
<dbReference type="InterPro" id="IPR052019">
    <property type="entry name" value="F420H2_bilvrd_red/Heme_oxyg"/>
</dbReference>
<dbReference type="PANTHER" id="PTHR35176:SF6">
    <property type="entry name" value="HEME OXYGENASE HI_0854-RELATED"/>
    <property type="match status" value="1"/>
</dbReference>
<dbReference type="InterPro" id="IPR014419">
    <property type="entry name" value="HutZ"/>
</dbReference>
<keyword evidence="1" id="KW-0560">Oxidoreductase</keyword>
<evidence type="ECO:0000313" key="3">
    <source>
        <dbReference type="EMBL" id="MBC1937569.1"/>
    </source>
</evidence>
<protein>
    <submittedName>
        <fullName evidence="3">Heme iron utilization protein</fullName>
    </submittedName>
</protein>
<dbReference type="InterPro" id="IPR012349">
    <property type="entry name" value="Split_barrel_FMN-bd"/>
</dbReference>
<evidence type="ECO:0000313" key="4">
    <source>
        <dbReference type="Proteomes" id="UP000535908"/>
    </source>
</evidence>
<comment type="caution">
    <text evidence="3">The sequence shown here is derived from an EMBL/GenBank/DDBJ whole genome shotgun (WGS) entry which is preliminary data.</text>
</comment>
<dbReference type="Proteomes" id="UP000535908">
    <property type="component" value="Unassembled WGS sequence"/>
</dbReference>
<evidence type="ECO:0000259" key="2">
    <source>
        <dbReference type="Pfam" id="PF01243"/>
    </source>
</evidence>
<dbReference type="AlphaFoldDB" id="A0A7X1CQZ8"/>
<accession>A0A7X1CQZ8</accession>
<dbReference type="PIRSF" id="PIRSF004633">
    <property type="entry name" value="UCP_PLP_oxd"/>
    <property type="match status" value="1"/>
</dbReference>
<dbReference type="GO" id="GO:0016627">
    <property type="term" value="F:oxidoreductase activity, acting on the CH-CH group of donors"/>
    <property type="evidence" value="ECO:0007669"/>
    <property type="project" value="TreeGrafter"/>
</dbReference>
<dbReference type="PANTHER" id="PTHR35176">
    <property type="entry name" value="HEME OXYGENASE HI_0854-RELATED"/>
    <property type="match status" value="1"/>
</dbReference>
<gene>
    <name evidence="3" type="ORF">HCA69_14420</name>
</gene>
<dbReference type="Gene3D" id="2.30.110.10">
    <property type="entry name" value="Electron Transport, Fmn-binding Protein, Chain A"/>
    <property type="match status" value="1"/>
</dbReference>
<feature type="domain" description="Pyridoxamine 5'-phosphate oxidase N-terminal" evidence="2">
    <location>
        <begin position="13"/>
        <end position="140"/>
    </location>
</feature>
<sequence length="164" mass="18739">MVATVKIDQVKSRYDDFLESRKTIVISSQDSDGHPFISYAPFVKHEGKLYIYISAIAEHYDFIEQNETIQIMMLADEANTKNLFARERLYLRCQAKNIGNDNLEPIFAKMEAIHGTSLIRLLRTIDMSIFELTPQAGRYVIGFGQAFTVDFASGELEHIVVNKK</sequence>
<name>A0A7X1CQZ8_9LIST</name>
<dbReference type="GO" id="GO:0005829">
    <property type="term" value="C:cytosol"/>
    <property type="evidence" value="ECO:0007669"/>
    <property type="project" value="TreeGrafter"/>
</dbReference>
<dbReference type="GO" id="GO:0070967">
    <property type="term" value="F:coenzyme F420 binding"/>
    <property type="evidence" value="ECO:0007669"/>
    <property type="project" value="TreeGrafter"/>
</dbReference>
<dbReference type="EMBL" id="JAARWN010000019">
    <property type="protein sequence ID" value="MBC1937569.1"/>
    <property type="molecule type" value="Genomic_DNA"/>
</dbReference>
<dbReference type="RefSeq" id="WP_185411736.1">
    <property type="nucleotide sequence ID" value="NZ_JAARRE010000020.1"/>
</dbReference>
<organism evidence="3 4">
    <name type="scientific">Listeria grandensis</name>
    <dbReference type="NCBI Taxonomy" id="1494963"/>
    <lineage>
        <taxon>Bacteria</taxon>
        <taxon>Bacillati</taxon>
        <taxon>Bacillota</taxon>
        <taxon>Bacilli</taxon>
        <taxon>Bacillales</taxon>
        <taxon>Listeriaceae</taxon>
        <taxon>Listeria</taxon>
    </lineage>
</organism>
<dbReference type="SUPFAM" id="SSF50475">
    <property type="entry name" value="FMN-binding split barrel"/>
    <property type="match status" value="1"/>
</dbReference>
<dbReference type="Pfam" id="PF01243">
    <property type="entry name" value="PNPOx_N"/>
    <property type="match status" value="1"/>
</dbReference>
<dbReference type="InterPro" id="IPR011576">
    <property type="entry name" value="Pyridox_Oxase_N"/>
</dbReference>
<evidence type="ECO:0000256" key="1">
    <source>
        <dbReference type="ARBA" id="ARBA00023002"/>
    </source>
</evidence>
<reference evidence="3 4" key="1">
    <citation type="submission" date="2020-03" db="EMBL/GenBank/DDBJ databases">
        <title>Soil Listeria distribution.</title>
        <authorList>
            <person name="Liao J."/>
            <person name="Wiedmann M."/>
        </authorList>
    </citation>
    <scope>NUCLEOTIDE SEQUENCE [LARGE SCALE GENOMIC DNA]</scope>
    <source>
        <strain evidence="3 4">FSL L7-0741</strain>
    </source>
</reference>